<protein>
    <submittedName>
        <fullName evidence="2">Oxidoreductase</fullName>
    </submittedName>
</protein>
<dbReference type="Proteomes" id="UP000036106">
    <property type="component" value="Chromosome"/>
</dbReference>
<dbReference type="Pfam" id="PF08240">
    <property type="entry name" value="ADH_N"/>
    <property type="match status" value="1"/>
</dbReference>
<dbReference type="InterPro" id="IPR036291">
    <property type="entry name" value="NAD(P)-bd_dom_sf"/>
</dbReference>
<proteinExistence type="predicted"/>
<dbReference type="KEGG" id="lgn:ABM34_10225"/>
<dbReference type="STRING" id="1007676.ABM34_10225"/>
<dbReference type="PANTHER" id="PTHR43482">
    <property type="entry name" value="PROTEIN AST1-RELATED"/>
    <property type="match status" value="1"/>
</dbReference>
<dbReference type="InterPro" id="IPR013149">
    <property type="entry name" value="ADH-like_C"/>
</dbReference>
<name>A0A0H4QHH5_9LACO</name>
<dbReference type="PATRIC" id="fig|1007676.4.peg.2069"/>
<dbReference type="EMBL" id="CP012034">
    <property type="protein sequence ID" value="AKP67869.1"/>
    <property type="molecule type" value="Genomic_DNA"/>
</dbReference>
<dbReference type="Gene3D" id="3.40.50.720">
    <property type="entry name" value="NAD(P)-binding Rossmann-like Domain"/>
    <property type="match status" value="1"/>
</dbReference>
<evidence type="ECO:0000259" key="1">
    <source>
        <dbReference type="SMART" id="SM00829"/>
    </source>
</evidence>
<organism evidence="2 3">
    <name type="scientific">Companilactobacillus ginsenosidimutans</name>
    <dbReference type="NCBI Taxonomy" id="1007676"/>
    <lineage>
        <taxon>Bacteria</taxon>
        <taxon>Bacillati</taxon>
        <taxon>Bacillota</taxon>
        <taxon>Bacilli</taxon>
        <taxon>Lactobacillales</taxon>
        <taxon>Lactobacillaceae</taxon>
        <taxon>Companilactobacillus</taxon>
    </lineage>
</organism>
<dbReference type="InterPro" id="IPR052585">
    <property type="entry name" value="Lipid_raft_assoc_Zn_ADH"/>
</dbReference>
<gene>
    <name evidence="2" type="ORF">ABM34_10225</name>
</gene>
<dbReference type="SUPFAM" id="SSF50129">
    <property type="entry name" value="GroES-like"/>
    <property type="match status" value="1"/>
</dbReference>
<keyword evidence="3" id="KW-1185">Reference proteome</keyword>
<dbReference type="InterPro" id="IPR011032">
    <property type="entry name" value="GroES-like_sf"/>
</dbReference>
<dbReference type="GO" id="GO:0016491">
    <property type="term" value="F:oxidoreductase activity"/>
    <property type="evidence" value="ECO:0007669"/>
    <property type="project" value="InterPro"/>
</dbReference>
<dbReference type="SUPFAM" id="SSF51735">
    <property type="entry name" value="NAD(P)-binding Rossmann-fold domains"/>
    <property type="match status" value="1"/>
</dbReference>
<dbReference type="AlphaFoldDB" id="A0A0H4QHH5"/>
<sequence>MKAYGFNQYGNSSVMSEFELPQPKIGTNDVLVKTSAFAINAFDIAVRNGQFRNNVTMLFPLILGSDAVGRIVKVGSNVDTFKVGDDVLAHPGIGTYAEYFKVGSDRIGLVPRNYDSYEAAGLPLSGITAYNTLVHVAHVGAGQTIAILGSGGGVGAMLVQMAKALGLYVIGTDLSSAKEQVLSLGASEFGAFDTESVREKFANIADVLIDATNNGDGGKAGIDIVKDNGTYVSLTTLPYDQHKKPGVNFKQMIAKREYRDSDAFAAISLMISNNQLHVPIDKLEAFSLKGIRSAQDAVENGNTNGKVIIKL</sequence>
<accession>A0A0H4QHH5</accession>
<dbReference type="Pfam" id="PF00107">
    <property type="entry name" value="ADH_zinc_N"/>
    <property type="match status" value="1"/>
</dbReference>
<evidence type="ECO:0000313" key="3">
    <source>
        <dbReference type="Proteomes" id="UP000036106"/>
    </source>
</evidence>
<dbReference type="OrthoDB" id="9792162at2"/>
<dbReference type="RefSeq" id="WP_048705510.1">
    <property type="nucleotide sequence ID" value="NZ_CP012034.1"/>
</dbReference>
<dbReference type="CDD" id="cd05289">
    <property type="entry name" value="MDR_like_2"/>
    <property type="match status" value="1"/>
</dbReference>
<dbReference type="SMART" id="SM00829">
    <property type="entry name" value="PKS_ER"/>
    <property type="match status" value="1"/>
</dbReference>
<dbReference type="Gene3D" id="3.90.180.10">
    <property type="entry name" value="Medium-chain alcohol dehydrogenases, catalytic domain"/>
    <property type="match status" value="1"/>
</dbReference>
<reference evidence="3" key="1">
    <citation type="submission" date="2015-07" db="EMBL/GenBank/DDBJ databases">
        <title>Lactobacillus ginsenosidimutans/EMML 3141/ whole genome sequencing.</title>
        <authorList>
            <person name="Kim M.K."/>
            <person name="Im W.-T."/>
            <person name="Srinivasan S."/>
            <person name="Lee J.-J."/>
        </authorList>
    </citation>
    <scope>NUCLEOTIDE SEQUENCE [LARGE SCALE GENOMIC DNA]</scope>
    <source>
        <strain evidence="3">EMML 3041</strain>
    </source>
</reference>
<dbReference type="InterPro" id="IPR020843">
    <property type="entry name" value="ER"/>
</dbReference>
<evidence type="ECO:0000313" key="2">
    <source>
        <dbReference type="EMBL" id="AKP67869.1"/>
    </source>
</evidence>
<dbReference type="InterPro" id="IPR013154">
    <property type="entry name" value="ADH-like_N"/>
</dbReference>
<feature type="domain" description="Enoyl reductase (ER)" evidence="1">
    <location>
        <begin position="10"/>
        <end position="309"/>
    </location>
</feature>
<dbReference type="PANTHER" id="PTHR43482:SF1">
    <property type="entry name" value="PROTEIN AST1-RELATED"/>
    <property type="match status" value="1"/>
</dbReference>